<proteinExistence type="predicted"/>
<organism evidence="2 3">
    <name type="scientific">Staphylotrichum longicolle</name>
    <dbReference type="NCBI Taxonomy" id="669026"/>
    <lineage>
        <taxon>Eukaryota</taxon>
        <taxon>Fungi</taxon>
        <taxon>Dikarya</taxon>
        <taxon>Ascomycota</taxon>
        <taxon>Pezizomycotina</taxon>
        <taxon>Sordariomycetes</taxon>
        <taxon>Sordariomycetidae</taxon>
        <taxon>Sordariales</taxon>
        <taxon>Chaetomiaceae</taxon>
        <taxon>Staphylotrichum</taxon>
    </lineage>
</organism>
<dbReference type="EMBL" id="JAHCVI010000003">
    <property type="protein sequence ID" value="KAG7287659.1"/>
    <property type="molecule type" value="Genomic_DNA"/>
</dbReference>
<dbReference type="InterPro" id="IPR043129">
    <property type="entry name" value="ATPase_NBD"/>
</dbReference>
<dbReference type="AlphaFoldDB" id="A0AAD4HV08"/>
<dbReference type="Gene3D" id="3.30.420.40">
    <property type="match status" value="1"/>
</dbReference>
<feature type="region of interest" description="Disordered" evidence="1">
    <location>
        <begin position="13"/>
        <end position="35"/>
    </location>
</feature>
<feature type="region of interest" description="Disordered" evidence="1">
    <location>
        <begin position="49"/>
        <end position="87"/>
    </location>
</feature>
<sequence length="440" mass="48694">MCVFIDGLDEIFGEDGDTKMTSFEPDDDFDDGRSDTSFASLDELVAAASKKVKSSGVAGAGETRDTIPDESDVSDPSATGGPGPDDEFAFTWSKKTERIQVISSWDSEFQSSFNEKKVPTAISFGRNNKVTWGYNIAFDADQARWFKLLLIDDEDLPEDVRNSAKINEARQYLSKHNKTATEVAALFLRQLWNHSIQRITETASRNVLNYSKFHIVITLPAIWPAYACTRMKEVATLAGMLANRGVGGDTELSFVSEPEAAALATLSDMEGRCDIKAGDSFVVVDCGGGTVDLISYEVVSLSPMVVKECIKGQGGLCGSVFVDEALTSILEREFGKKQWAKMSTDSRKDLLYEKWELGIKSSFGGDEKIWKFTMPFECLDKKALKAIQARNPLPKITITDNDIRGAFDMVLGKILQMLDEQVQAVQRKNLKNPKVMYSHI</sequence>
<dbReference type="Proteomes" id="UP001197093">
    <property type="component" value="Unassembled WGS sequence"/>
</dbReference>
<comment type="caution">
    <text evidence="2">The sequence shown here is derived from an EMBL/GenBank/DDBJ whole genome shotgun (WGS) entry which is preliminary data.</text>
</comment>
<protein>
    <submittedName>
        <fullName evidence="2">Uncharacterized protein</fullName>
    </submittedName>
</protein>
<keyword evidence="3" id="KW-1185">Reference proteome</keyword>
<evidence type="ECO:0000313" key="3">
    <source>
        <dbReference type="Proteomes" id="UP001197093"/>
    </source>
</evidence>
<evidence type="ECO:0000313" key="2">
    <source>
        <dbReference type="EMBL" id="KAG7287659.1"/>
    </source>
</evidence>
<reference evidence="2" key="1">
    <citation type="submission" date="2023-02" db="EMBL/GenBank/DDBJ databases">
        <authorList>
            <person name="Palmer J.M."/>
        </authorList>
    </citation>
    <scope>NUCLEOTIDE SEQUENCE</scope>
    <source>
        <strain evidence="2">FW57</strain>
    </source>
</reference>
<evidence type="ECO:0000256" key="1">
    <source>
        <dbReference type="SAM" id="MobiDB-lite"/>
    </source>
</evidence>
<dbReference type="PANTHER" id="PTHR14187">
    <property type="entry name" value="ALPHA KINASE/ELONGATION FACTOR 2 KINASE"/>
    <property type="match status" value="1"/>
</dbReference>
<dbReference type="CDD" id="cd10170">
    <property type="entry name" value="ASKHA_NBD_HSP70"/>
    <property type="match status" value="1"/>
</dbReference>
<accession>A0AAD4HV08</accession>
<gene>
    <name evidence="2" type="ORF">NEMBOFW57_007172</name>
</gene>
<dbReference type="SUPFAM" id="SSF53067">
    <property type="entry name" value="Actin-like ATPase domain"/>
    <property type="match status" value="2"/>
</dbReference>
<name>A0AAD4HV08_9PEZI</name>
<dbReference type="PANTHER" id="PTHR14187:SF5">
    <property type="entry name" value="HEAT SHOCK 70 KDA PROTEIN 12A"/>
    <property type="match status" value="1"/>
</dbReference>